<dbReference type="AlphaFoldDB" id="D3EZF8"/>
<feature type="region of interest" description="Disordered" evidence="4">
    <location>
        <begin position="204"/>
        <end position="233"/>
    </location>
</feature>
<keyword evidence="3" id="KW-0963">Cytoplasm</keyword>
<dbReference type="STRING" id="469383.Cwoe_3505"/>
<proteinExistence type="inferred from homology"/>
<reference evidence="6" key="2">
    <citation type="submission" date="2010-01" db="EMBL/GenBank/DDBJ databases">
        <title>The complete genome of Conexibacter woesei DSM 14684.</title>
        <authorList>
            <consortium name="US DOE Joint Genome Institute (JGI-PGF)"/>
            <person name="Lucas S."/>
            <person name="Copeland A."/>
            <person name="Lapidus A."/>
            <person name="Glavina del Rio T."/>
            <person name="Dalin E."/>
            <person name="Tice H."/>
            <person name="Bruce D."/>
            <person name="Goodwin L."/>
            <person name="Pitluck S."/>
            <person name="Kyrpides N."/>
            <person name="Mavromatis K."/>
            <person name="Ivanova N."/>
            <person name="Mikhailova N."/>
            <person name="Chertkov O."/>
            <person name="Brettin T."/>
            <person name="Detter J.C."/>
            <person name="Han C."/>
            <person name="Larimer F."/>
            <person name="Land M."/>
            <person name="Hauser L."/>
            <person name="Markowitz V."/>
            <person name="Cheng J.-F."/>
            <person name="Hugenholtz P."/>
            <person name="Woyke T."/>
            <person name="Wu D."/>
            <person name="Pukall R."/>
            <person name="Steenblock K."/>
            <person name="Schneider S."/>
            <person name="Klenk H.-P."/>
            <person name="Eisen J.A."/>
        </authorList>
    </citation>
    <scope>NUCLEOTIDE SEQUENCE [LARGE SCALE GENOMIC DNA]</scope>
    <source>
        <strain evidence="6">DSM 14684 / CIP 108061 / JCM 11494 / NBRC 100937 / ID131577</strain>
    </source>
</reference>
<comment type="similarity">
    <text evidence="3">Belongs to the UreF family.</text>
</comment>
<evidence type="ECO:0000256" key="2">
    <source>
        <dbReference type="ARBA" id="ARBA00023186"/>
    </source>
</evidence>
<evidence type="ECO:0000313" key="5">
    <source>
        <dbReference type="EMBL" id="ADB51923.1"/>
    </source>
</evidence>
<reference evidence="5 6" key="1">
    <citation type="journal article" date="2010" name="Stand. Genomic Sci.">
        <title>Complete genome sequence of Conexibacter woesei type strain (ID131577).</title>
        <authorList>
            <person name="Pukall R."/>
            <person name="Lapidus A."/>
            <person name="Glavina Del Rio T."/>
            <person name="Copeland A."/>
            <person name="Tice H."/>
            <person name="Cheng J.-F."/>
            <person name="Lucas S."/>
            <person name="Chen F."/>
            <person name="Nolan M."/>
            <person name="Bruce D."/>
            <person name="Goodwin L."/>
            <person name="Pitluck S."/>
            <person name="Mavromatis K."/>
            <person name="Ivanova N."/>
            <person name="Ovchinnikova G."/>
            <person name="Pati A."/>
            <person name="Chen A."/>
            <person name="Palaniappan K."/>
            <person name="Land M."/>
            <person name="Hauser L."/>
            <person name="Chang Y.-J."/>
            <person name="Jeffries C.D."/>
            <person name="Chain P."/>
            <person name="Meincke L."/>
            <person name="Sims D."/>
            <person name="Brettin T."/>
            <person name="Detter J.C."/>
            <person name="Rohde M."/>
            <person name="Goeker M."/>
            <person name="Bristow J."/>
            <person name="Eisen J.A."/>
            <person name="Markowitz V."/>
            <person name="Kyrpides N.C."/>
            <person name="Klenk H.-P."/>
            <person name="Hugenholtz P."/>
        </authorList>
    </citation>
    <scope>NUCLEOTIDE SEQUENCE [LARGE SCALE GENOMIC DNA]</scope>
    <source>
        <strain evidence="6">DSM 14684 / CIP 108061 / JCM 11494 / NBRC 100937 / ID131577</strain>
    </source>
</reference>
<keyword evidence="2 3" id="KW-0143">Chaperone</keyword>
<dbReference type="GO" id="GO:0016151">
    <property type="term" value="F:nickel cation binding"/>
    <property type="evidence" value="ECO:0007669"/>
    <property type="project" value="UniProtKB-UniRule"/>
</dbReference>
<comment type="subcellular location">
    <subcellularLocation>
        <location evidence="3">Cytoplasm</location>
    </subcellularLocation>
</comment>
<keyword evidence="1 3" id="KW-0996">Nickel insertion</keyword>
<dbReference type="InterPro" id="IPR002639">
    <property type="entry name" value="UreF"/>
</dbReference>
<organism evidence="5 6">
    <name type="scientific">Conexibacter woesei (strain DSM 14684 / CCUG 47730 / CIP 108061 / JCM 11494 / NBRC 100937 / ID131577)</name>
    <dbReference type="NCBI Taxonomy" id="469383"/>
    <lineage>
        <taxon>Bacteria</taxon>
        <taxon>Bacillati</taxon>
        <taxon>Actinomycetota</taxon>
        <taxon>Thermoleophilia</taxon>
        <taxon>Solirubrobacterales</taxon>
        <taxon>Conexibacteraceae</taxon>
        <taxon>Conexibacter</taxon>
    </lineage>
</organism>
<comment type="subunit">
    <text evidence="3">UreD, UreF and UreG form a complex that acts as a GTP-hydrolysis-dependent molecular chaperone, activating the urease apoprotein by helping to assemble the nickel containing metallocenter of UreC. The UreE protein probably delivers the nickel.</text>
</comment>
<name>D3EZF8_CONWI</name>
<dbReference type="RefSeq" id="WP_012934974.1">
    <property type="nucleotide sequence ID" value="NC_013739.1"/>
</dbReference>
<dbReference type="eggNOG" id="COG0830">
    <property type="taxonomic scope" value="Bacteria"/>
</dbReference>
<dbReference type="Proteomes" id="UP000008229">
    <property type="component" value="Chromosome"/>
</dbReference>
<sequence>MSTSVLSLLLADSRTPLGGYAHSGGLEAAVESGLGAGDVQAFAAARLATVARVDAAFAAAACDVRQSAPPVGVQTAPPPVTALLTLDDELAARTASAPLRAAARQLGRALLRVGQRLRPDDPTLSAYLRESGWTPRPVAFGVLAGATGLAPVEAARLVLYEDVAGVAAAAVKLLPLDAADATAWVAELAPRIATLAESVAAGRPPAHSLDANRLPPAPPAPHERSAREPQWLPATSTPFLDLRSLDHDRSDGRLFVT</sequence>
<comment type="function">
    <text evidence="3">Required for maturation of urease via the functional incorporation of the urease nickel metallocenter.</text>
</comment>
<evidence type="ECO:0000256" key="4">
    <source>
        <dbReference type="SAM" id="MobiDB-lite"/>
    </source>
</evidence>
<dbReference type="Gene3D" id="1.10.4190.10">
    <property type="entry name" value="Urease accessory protein UreF"/>
    <property type="match status" value="1"/>
</dbReference>
<dbReference type="PANTHER" id="PTHR33620">
    <property type="entry name" value="UREASE ACCESSORY PROTEIN F"/>
    <property type="match status" value="1"/>
</dbReference>
<protein>
    <recommendedName>
        <fullName evidence="3">Urease accessory protein UreF</fullName>
    </recommendedName>
</protein>
<dbReference type="HAMAP" id="MF_01385">
    <property type="entry name" value="UreF"/>
    <property type="match status" value="1"/>
</dbReference>
<keyword evidence="6" id="KW-1185">Reference proteome</keyword>
<dbReference type="KEGG" id="cwo:Cwoe_3505"/>
<dbReference type="Pfam" id="PF01730">
    <property type="entry name" value="UreF"/>
    <property type="match status" value="1"/>
</dbReference>
<dbReference type="InterPro" id="IPR038277">
    <property type="entry name" value="UreF_sf"/>
</dbReference>
<evidence type="ECO:0000256" key="1">
    <source>
        <dbReference type="ARBA" id="ARBA00022988"/>
    </source>
</evidence>
<dbReference type="GO" id="GO:0005737">
    <property type="term" value="C:cytoplasm"/>
    <property type="evidence" value="ECO:0007669"/>
    <property type="project" value="UniProtKB-SubCell"/>
</dbReference>
<dbReference type="EMBL" id="CP001854">
    <property type="protein sequence ID" value="ADB51923.1"/>
    <property type="molecule type" value="Genomic_DNA"/>
</dbReference>
<gene>
    <name evidence="3" type="primary">ureF</name>
    <name evidence="5" type="ordered locus">Cwoe_3505</name>
</gene>
<dbReference type="PANTHER" id="PTHR33620:SF1">
    <property type="entry name" value="UREASE ACCESSORY PROTEIN F"/>
    <property type="match status" value="1"/>
</dbReference>
<evidence type="ECO:0000313" key="6">
    <source>
        <dbReference type="Proteomes" id="UP000008229"/>
    </source>
</evidence>
<evidence type="ECO:0000256" key="3">
    <source>
        <dbReference type="HAMAP-Rule" id="MF_01385"/>
    </source>
</evidence>
<accession>D3EZF8</accession>
<dbReference type="HOGENOM" id="CLU_049215_3_0_11"/>
<dbReference type="OrthoDB" id="3382047at2"/>